<sequence length="299" mass="33018">MNRLFSGIGLLCLLTVALTGCETVIDAKLDEGPSQLSVDAWITDQPGPQSVRLTQTTAYFNNGVATPATNATVVVMDEAQKLYFFTDPDNDGTYVWTPPTTTDTLARIGRTYYLGIRFQGEEYYSQSKMNRVPPIDSLIFRKEKVNPLSAEEGYQAEFYANDLPNATDYYRVRYFRNSQLQNRPQDLILAYDGAFSGSGNTDGLAFIRPIRQSINPAGLYVMNDTVRVELQSVPAEAYYFLELLNQQITNGGLFATPPANVPTNIINAKTGGKEATGFFVTSAVRTRKVVVGPATIRAK</sequence>
<dbReference type="InterPro" id="IPR025345">
    <property type="entry name" value="DUF4249"/>
</dbReference>
<proteinExistence type="predicted"/>
<reference evidence="1 2" key="1">
    <citation type="submission" date="2016-10" db="EMBL/GenBank/DDBJ databases">
        <title>Arsenicibacter rosenii gen. nov., sp. nov., an efficient arsenic-methylating bacterium isolated from an arsenic-contaminated paddy soil.</title>
        <authorList>
            <person name="Huang K."/>
        </authorList>
    </citation>
    <scope>NUCLEOTIDE SEQUENCE [LARGE SCALE GENOMIC DNA]</scope>
    <source>
        <strain evidence="1 2">SM-1</strain>
    </source>
</reference>
<dbReference type="PROSITE" id="PS51257">
    <property type="entry name" value="PROKAR_LIPOPROTEIN"/>
    <property type="match status" value="1"/>
</dbReference>
<gene>
    <name evidence="1" type="ORF">BLX24_26195</name>
</gene>
<evidence type="ECO:0000313" key="2">
    <source>
        <dbReference type="Proteomes" id="UP000181790"/>
    </source>
</evidence>
<comment type="caution">
    <text evidence="1">The sequence shown here is derived from an EMBL/GenBank/DDBJ whole genome shotgun (WGS) entry which is preliminary data.</text>
</comment>
<name>A0A1S2VBW2_9BACT</name>
<protein>
    <recommendedName>
        <fullName evidence="3">DUF4249 domain-containing protein</fullName>
    </recommendedName>
</protein>
<dbReference type="RefSeq" id="WP_071506222.1">
    <property type="nucleotide sequence ID" value="NZ_MORL01000027.1"/>
</dbReference>
<dbReference type="AlphaFoldDB" id="A0A1S2VBW2"/>
<evidence type="ECO:0008006" key="3">
    <source>
        <dbReference type="Google" id="ProtNLM"/>
    </source>
</evidence>
<accession>A0A1S2VBW2</accession>
<organism evidence="1 2">
    <name type="scientific">Arsenicibacter rosenii</name>
    <dbReference type="NCBI Taxonomy" id="1750698"/>
    <lineage>
        <taxon>Bacteria</taxon>
        <taxon>Pseudomonadati</taxon>
        <taxon>Bacteroidota</taxon>
        <taxon>Cytophagia</taxon>
        <taxon>Cytophagales</taxon>
        <taxon>Spirosomataceae</taxon>
        <taxon>Arsenicibacter</taxon>
    </lineage>
</organism>
<keyword evidence="2" id="KW-1185">Reference proteome</keyword>
<dbReference type="Pfam" id="PF14054">
    <property type="entry name" value="DUF4249"/>
    <property type="match status" value="1"/>
</dbReference>
<dbReference type="Proteomes" id="UP000181790">
    <property type="component" value="Unassembled WGS sequence"/>
</dbReference>
<dbReference type="EMBL" id="MORL01000027">
    <property type="protein sequence ID" value="OIN56169.1"/>
    <property type="molecule type" value="Genomic_DNA"/>
</dbReference>
<evidence type="ECO:0000313" key="1">
    <source>
        <dbReference type="EMBL" id="OIN56169.1"/>
    </source>
</evidence>
<dbReference type="OrthoDB" id="1117670at2"/>